<evidence type="ECO:0000256" key="1">
    <source>
        <dbReference type="SAM" id="MobiDB-lite"/>
    </source>
</evidence>
<sequence>MELVRRRPFGRGWGIAAVLVWGLTGCGGGADTHEDGRPASSSLPAAPPDPDTTLDAAAVRVALPDLPSMPAGWKPGVMPSSVREVPWTERCRPGNASRDCTLHSSRGLAQYRPPGDAGTVDISLAAYPDRRTAGTAFKNVTGSRAAEGREVSMPAVGNESGASSRPRAPYGGPSVSMTVRVGTAVATLTYQDADKNKDSAQVLLALTRMQAQRLLQAEQGRTPTAAAR</sequence>
<proteinExistence type="predicted"/>
<keyword evidence="3" id="KW-1185">Reference proteome</keyword>
<dbReference type="EMBL" id="BAAAXZ010000046">
    <property type="protein sequence ID" value="GAA2917945.1"/>
    <property type="molecule type" value="Genomic_DNA"/>
</dbReference>
<reference evidence="2 3" key="1">
    <citation type="journal article" date="2019" name="Int. J. Syst. Evol. Microbiol.">
        <title>The Global Catalogue of Microorganisms (GCM) 10K type strain sequencing project: providing services to taxonomists for standard genome sequencing and annotation.</title>
        <authorList>
            <consortium name="The Broad Institute Genomics Platform"/>
            <consortium name="The Broad Institute Genome Sequencing Center for Infectious Disease"/>
            <person name="Wu L."/>
            <person name="Ma J."/>
        </authorList>
    </citation>
    <scope>NUCLEOTIDE SEQUENCE [LARGE SCALE GENOMIC DNA]</scope>
    <source>
        <strain evidence="2 3">JCM 4087</strain>
    </source>
</reference>
<evidence type="ECO:0000313" key="3">
    <source>
        <dbReference type="Proteomes" id="UP001501102"/>
    </source>
</evidence>
<protein>
    <recommendedName>
        <fullName evidence="4">DUF3558 domain-containing protein</fullName>
    </recommendedName>
</protein>
<comment type="caution">
    <text evidence="2">The sequence shown here is derived from an EMBL/GenBank/DDBJ whole genome shotgun (WGS) entry which is preliminary data.</text>
</comment>
<feature type="region of interest" description="Disordered" evidence="1">
    <location>
        <begin position="31"/>
        <end position="52"/>
    </location>
</feature>
<dbReference type="PROSITE" id="PS51257">
    <property type="entry name" value="PROKAR_LIPOPROTEIN"/>
    <property type="match status" value="1"/>
</dbReference>
<name>A0ABN3WK85_STRTU</name>
<gene>
    <name evidence="2" type="ORF">GCM10020221_12670</name>
</gene>
<organism evidence="2 3">
    <name type="scientific">Streptomyces thioluteus</name>
    <dbReference type="NCBI Taxonomy" id="66431"/>
    <lineage>
        <taxon>Bacteria</taxon>
        <taxon>Bacillati</taxon>
        <taxon>Actinomycetota</taxon>
        <taxon>Actinomycetes</taxon>
        <taxon>Kitasatosporales</taxon>
        <taxon>Streptomycetaceae</taxon>
        <taxon>Streptomyces</taxon>
    </lineage>
</organism>
<evidence type="ECO:0000313" key="2">
    <source>
        <dbReference type="EMBL" id="GAA2917945.1"/>
    </source>
</evidence>
<feature type="region of interest" description="Disordered" evidence="1">
    <location>
        <begin position="144"/>
        <end position="174"/>
    </location>
</feature>
<dbReference type="Proteomes" id="UP001501102">
    <property type="component" value="Unassembled WGS sequence"/>
</dbReference>
<accession>A0ABN3WK85</accession>
<evidence type="ECO:0008006" key="4">
    <source>
        <dbReference type="Google" id="ProtNLM"/>
    </source>
</evidence>